<keyword evidence="2" id="KW-1185">Reference proteome</keyword>
<proteinExistence type="predicted"/>
<dbReference type="EMBL" id="BAAAKV010000096">
    <property type="protein sequence ID" value="GAA1198678.1"/>
    <property type="molecule type" value="Genomic_DNA"/>
</dbReference>
<accession>A0ABP4FWC2</accession>
<dbReference type="RefSeq" id="WP_344284567.1">
    <property type="nucleotide sequence ID" value="NZ_BAAAKV010000096.1"/>
</dbReference>
<evidence type="ECO:0000313" key="1">
    <source>
        <dbReference type="EMBL" id="GAA1198678.1"/>
    </source>
</evidence>
<gene>
    <name evidence="1" type="ORF">GCM10009654_64210</name>
</gene>
<sequence length="146" mass="16016">MSAAHYGTHPEVLSRFLGDLTPEEQGRVRFLDAAENARVEKRSTNKYPQSGGNLAFRDDSIVEQREAATEVEAAELLAESVRSCVLCCVVRYVPTDTAVTGAAITVRGAATSPKPRSRRHRPKTGVGLRPDFLYEVVRGSRRHPPA</sequence>
<reference evidence="2" key="1">
    <citation type="journal article" date="2019" name="Int. J. Syst. Evol. Microbiol.">
        <title>The Global Catalogue of Microorganisms (GCM) 10K type strain sequencing project: providing services to taxonomists for standard genome sequencing and annotation.</title>
        <authorList>
            <consortium name="The Broad Institute Genomics Platform"/>
            <consortium name="The Broad Institute Genome Sequencing Center for Infectious Disease"/>
            <person name="Wu L."/>
            <person name="Ma J."/>
        </authorList>
    </citation>
    <scope>NUCLEOTIDE SEQUENCE [LARGE SCALE GENOMIC DNA]</scope>
    <source>
        <strain evidence="2">JCM 12696</strain>
    </source>
</reference>
<organism evidence="1 2">
    <name type="scientific">Streptomyces hebeiensis</name>
    <dbReference type="NCBI Taxonomy" id="229486"/>
    <lineage>
        <taxon>Bacteria</taxon>
        <taxon>Bacillati</taxon>
        <taxon>Actinomycetota</taxon>
        <taxon>Actinomycetes</taxon>
        <taxon>Kitasatosporales</taxon>
        <taxon>Streptomycetaceae</taxon>
        <taxon>Streptomyces</taxon>
    </lineage>
</organism>
<protein>
    <submittedName>
        <fullName evidence="1">Uncharacterized protein</fullName>
    </submittedName>
</protein>
<name>A0ABP4FWC2_9ACTN</name>
<dbReference type="Proteomes" id="UP001501371">
    <property type="component" value="Unassembled WGS sequence"/>
</dbReference>
<comment type="caution">
    <text evidence="1">The sequence shown here is derived from an EMBL/GenBank/DDBJ whole genome shotgun (WGS) entry which is preliminary data.</text>
</comment>
<evidence type="ECO:0000313" key="2">
    <source>
        <dbReference type="Proteomes" id="UP001501371"/>
    </source>
</evidence>